<dbReference type="InterPro" id="IPR039421">
    <property type="entry name" value="Type_1_exporter"/>
</dbReference>
<comment type="caution">
    <text evidence="10">The sequence shown here is derived from an EMBL/GenBank/DDBJ whole genome shotgun (WGS) entry which is preliminary data.</text>
</comment>
<dbReference type="SUPFAM" id="SSF52540">
    <property type="entry name" value="P-loop containing nucleoside triphosphate hydrolases"/>
    <property type="match status" value="1"/>
</dbReference>
<feature type="transmembrane region" description="Helical" evidence="7">
    <location>
        <begin position="189"/>
        <end position="208"/>
    </location>
</feature>
<feature type="transmembrane region" description="Helical" evidence="7">
    <location>
        <begin position="278"/>
        <end position="295"/>
    </location>
</feature>
<evidence type="ECO:0000256" key="2">
    <source>
        <dbReference type="ARBA" id="ARBA00022692"/>
    </source>
</evidence>
<evidence type="ECO:0000256" key="5">
    <source>
        <dbReference type="ARBA" id="ARBA00022989"/>
    </source>
</evidence>
<dbReference type="Pfam" id="PF00664">
    <property type="entry name" value="ABC_membrane"/>
    <property type="match status" value="1"/>
</dbReference>
<dbReference type="EMBL" id="JBHUIP010000013">
    <property type="protein sequence ID" value="MFD2264609.1"/>
    <property type="molecule type" value="Genomic_DNA"/>
</dbReference>
<dbReference type="GO" id="GO:0005524">
    <property type="term" value="F:ATP binding"/>
    <property type="evidence" value="ECO:0007669"/>
    <property type="project" value="UniProtKB-KW"/>
</dbReference>
<dbReference type="PANTHER" id="PTHR24221">
    <property type="entry name" value="ATP-BINDING CASSETTE SUB-FAMILY B"/>
    <property type="match status" value="1"/>
</dbReference>
<dbReference type="InterPro" id="IPR003593">
    <property type="entry name" value="AAA+_ATPase"/>
</dbReference>
<evidence type="ECO:0000256" key="6">
    <source>
        <dbReference type="ARBA" id="ARBA00023136"/>
    </source>
</evidence>
<dbReference type="InterPro" id="IPR017871">
    <property type="entry name" value="ABC_transporter-like_CS"/>
</dbReference>
<dbReference type="InterPro" id="IPR011527">
    <property type="entry name" value="ABC1_TM_dom"/>
</dbReference>
<dbReference type="InterPro" id="IPR003439">
    <property type="entry name" value="ABC_transporter-like_ATP-bd"/>
</dbReference>
<dbReference type="Gene3D" id="1.20.1560.10">
    <property type="entry name" value="ABC transporter type 1, transmembrane domain"/>
    <property type="match status" value="1"/>
</dbReference>
<evidence type="ECO:0000256" key="3">
    <source>
        <dbReference type="ARBA" id="ARBA00022741"/>
    </source>
</evidence>
<dbReference type="PROSITE" id="PS00211">
    <property type="entry name" value="ABC_TRANSPORTER_1"/>
    <property type="match status" value="1"/>
</dbReference>
<evidence type="ECO:0000313" key="10">
    <source>
        <dbReference type="EMBL" id="MFD2264609.1"/>
    </source>
</evidence>
<reference evidence="11" key="1">
    <citation type="journal article" date="2019" name="Int. J. Syst. Evol. Microbiol.">
        <title>The Global Catalogue of Microorganisms (GCM) 10K type strain sequencing project: providing services to taxonomists for standard genome sequencing and annotation.</title>
        <authorList>
            <consortium name="The Broad Institute Genomics Platform"/>
            <consortium name="The Broad Institute Genome Sequencing Center for Infectious Disease"/>
            <person name="Wu L."/>
            <person name="Ma J."/>
        </authorList>
    </citation>
    <scope>NUCLEOTIDE SEQUENCE [LARGE SCALE GENOMIC DNA]</scope>
    <source>
        <strain evidence="11">CGMCC 1.19062</strain>
    </source>
</reference>
<keyword evidence="5 7" id="KW-1133">Transmembrane helix</keyword>
<dbReference type="RefSeq" id="WP_379877707.1">
    <property type="nucleotide sequence ID" value="NZ_JBHUIP010000013.1"/>
</dbReference>
<organism evidence="10 11">
    <name type="scientific">Lacibacterium aquatile</name>
    <dbReference type="NCBI Taxonomy" id="1168082"/>
    <lineage>
        <taxon>Bacteria</taxon>
        <taxon>Pseudomonadati</taxon>
        <taxon>Pseudomonadota</taxon>
        <taxon>Alphaproteobacteria</taxon>
        <taxon>Rhodospirillales</taxon>
        <taxon>Rhodospirillaceae</taxon>
    </lineage>
</organism>
<feature type="transmembrane region" description="Helical" evidence="7">
    <location>
        <begin position="166"/>
        <end position="183"/>
    </location>
</feature>
<dbReference type="PANTHER" id="PTHR24221:SF654">
    <property type="entry name" value="ATP-BINDING CASSETTE SUB-FAMILY B MEMBER 6"/>
    <property type="match status" value="1"/>
</dbReference>
<keyword evidence="3" id="KW-0547">Nucleotide-binding</keyword>
<comment type="subcellular location">
    <subcellularLocation>
        <location evidence="1">Cell membrane</location>
        <topology evidence="1">Multi-pass membrane protein</topology>
    </subcellularLocation>
</comment>
<gene>
    <name evidence="10" type="ORF">ACFSM5_17020</name>
</gene>
<dbReference type="InterPro" id="IPR027417">
    <property type="entry name" value="P-loop_NTPase"/>
</dbReference>
<evidence type="ECO:0000256" key="4">
    <source>
        <dbReference type="ARBA" id="ARBA00022840"/>
    </source>
</evidence>
<evidence type="ECO:0000259" key="8">
    <source>
        <dbReference type="PROSITE" id="PS50893"/>
    </source>
</evidence>
<dbReference type="PROSITE" id="PS50929">
    <property type="entry name" value="ABC_TM1F"/>
    <property type="match status" value="1"/>
</dbReference>
<sequence length="587" mass="62681">MSRKQKSDKPKRARPPALVRVGSAVSPARGLLTLFCLTFAGLAEALGIASLLPLFAMLGENGNEAGGLGGEIVRWSHEIGLAPDVNFFLGFLIIGMLLKAGLLMLALRQVGRAAADVATGMRLELIEALLAARWSYYAGQPVGRLSNSFGTEANQAGEAYNAAAQLFSNVILVIGYLAVAALMSWKLAVLSSVVGLLMILTLNRFVVITKRSAKVQTKVLRRMIGEMTDVLGGIKPIKAMGRQAGFATLFRRDVMAINGAMRDQVFSKNANKALQEPILAICLAVGIYGAMTFWKMPAGEVLVMAVLLVKTVLTIGRAQQDLQNVRINESGYVAIADAIETARAEVEGSVGKEKPVFERAIEFRDVSFSYGVTPIISQASFSVPAGMVTALTGSSGSGKTTTVDIMLGLHNASAGEVFIDGRRLSDIDIVAWRQMIGYVPQELTLFHESIFANVTLGQADFSREDVERALTQAGAIDFVKALPEGLDTLVGERGARLSGGQRQRIAIARALLHRPRLLILDESTTALDPETEANIVRNLCALSDETGIAILAISHQPAWTRAASRTIRLEGGHILSQAPAATLGSSS</sequence>
<evidence type="ECO:0000256" key="1">
    <source>
        <dbReference type="ARBA" id="ARBA00004651"/>
    </source>
</evidence>
<evidence type="ECO:0000313" key="11">
    <source>
        <dbReference type="Proteomes" id="UP001597295"/>
    </source>
</evidence>
<dbReference type="PROSITE" id="PS50893">
    <property type="entry name" value="ABC_TRANSPORTER_2"/>
    <property type="match status" value="1"/>
</dbReference>
<keyword evidence="6 7" id="KW-0472">Membrane</keyword>
<protein>
    <submittedName>
        <fullName evidence="10">ABC transporter ATP-binding protein</fullName>
    </submittedName>
</protein>
<keyword evidence="11" id="KW-1185">Reference proteome</keyword>
<dbReference type="Pfam" id="PF00005">
    <property type="entry name" value="ABC_tran"/>
    <property type="match status" value="1"/>
</dbReference>
<dbReference type="Gene3D" id="3.40.50.300">
    <property type="entry name" value="P-loop containing nucleotide triphosphate hydrolases"/>
    <property type="match status" value="1"/>
</dbReference>
<dbReference type="Proteomes" id="UP001597295">
    <property type="component" value="Unassembled WGS sequence"/>
</dbReference>
<keyword evidence="4 10" id="KW-0067">ATP-binding</keyword>
<evidence type="ECO:0000259" key="9">
    <source>
        <dbReference type="PROSITE" id="PS50929"/>
    </source>
</evidence>
<name>A0ABW5DVU2_9PROT</name>
<feature type="domain" description="ABC transporter" evidence="8">
    <location>
        <begin position="361"/>
        <end position="587"/>
    </location>
</feature>
<accession>A0ABW5DVU2</accession>
<evidence type="ECO:0000256" key="7">
    <source>
        <dbReference type="SAM" id="Phobius"/>
    </source>
</evidence>
<feature type="domain" description="ABC transmembrane type-1" evidence="9">
    <location>
        <begin position="31"/>
        <end position="309"/>
    </location>
</feature>
<dbReference type="SMART" id="SM00382">
    <property type="entry name" value="AAA"/>
    <property type="match status" value="1"/>
</dbReference>
<proteinExistence type="predicted"/>
<dbReference type="SUPFAM" id="SSF90123">
    <property type="entry name" value="ABC transporter transmembrane region"/>
    <property type="match status" value="1"/>
</dbReference>
<dbReference type="InterPro" id="IPR036640">
    <property type="entry name" value="ABC1_TM_sf"/>
</dbReference>
<keyword evidence="2 7" id="KW-0812">Transmembrane</keyword>
<feature type="transmembrane region" description="Helical" evidence="7">
    <location>
        <begin position="87"/>
        <end position="107"/>
    </location>
</feature>